<dbReference type="Proteomes" id="UP001432099">
    <property type="component" value="Chromosome"/>
</dbReference>
<dbReference type="Gene3D" id="3.50.4.20">
    <property type="match status" value="1"/>
</dbReference>
<protein>
    <recommendedName>
        <fullName evidence="3">DUF1027 domain-containing protein</fullName>
    </recommendedName>
</protein>
<keyword evidence="2" id="KW-1185">Reference proteome</keyword>
<dbReference type="EMBL" id="AP028127">
    <property type="protein sequence ID" value="BEH91508.1"/>
    <property type="molecule type" value="Genomic_DNA"/>
</dbReference>
<gene>
    <name evidence="1" type="ORF">T23_16100</name>
</gene>
<evidence type="ECO:0000313" key="1">
    <source>
        <dbReference type="EMBL" id="BEH91508.1"/>
    </source>
</evidence>
<dbReference type="InterPro" id="IPR038141">
    <property type="entry name" value="YutD-like_sf"/>
</dbReference>
<evidence type="ECO:0000313" key="2">
    <source>
        <dbReference type="Proteomes" id="UP001432099"/>
    </source>
</evidence>
<evidence type="ECO:0008006" key="3">
    <source>
        <dbReference type="Google" id="ProtNLM"/>
    </source>
</evidence>
<name>A0ABN6ZCP1_9FIRM</name>
<organism evidence="1 2">
    <name type="scientific">Turicibacter faecis</name>
    <dbReference type="NCBI Taxonomy" id="2963365"/>
    <lineage>
        <taxon>Bacteria</taxon>
        <taxon>Bacillati</taxon>
        <taxon>Bacillota</taxon>
        <taxon>Erysipelotrichia</taxon>
        <taxon>Erysipelotrichales</taxon>
        <taxon>Turicibacteraceae</taxon>
        <taxon>Turicibacter</taxon>
    </lineage>
</organism>
<reference evidence="1" key="1">
    <citation type="journal article" date="2024" name="Int. J. Syst. Evol. Microbiol.">
        <title>Turicibacter faecis sp. nov., isolated from faeces of heart failure mouse model.</title>
        <authorList>
            <person name="Imamura Y."/>
            <person name="Motooka D."/>
            <person name="Nakajima Y."/>
            <person name="Ito S."/>
            <person name="Kitakaze M."/>
            <person name="Iida T."/>
            <person name="Nakamura S."/>
        </authorList>
    </citation>
    <scope>NUCLEOTIDE SEQUENCE</scope>
    <source>
        <strain evidence="1">TC023</strain>
    </source>
</reference>
<proteinExistence type="predicted"/>
<sequence>MSRYRYRLVKTHLIEFDETLFNQKLTEILEKYDYIVGDFSGGQLRLKGFYSNDRKNVPLDSKCETIPEYLAEYCAYGCPYYIVEKIVAKQYSNDWSTSKK</sequence>
<dbReference type="InterPro" id="IPR009370">
    <property type="entry name" value="YutD-like"/>
</dbReference>
<accession>A0ABN6ZCP1</accession>
<dbReference type="RefSeq" id="WP_161832150.1">
    <property type="nucleotide sequence ID" value="NZ_AP028127.1"/>
</dbReference>
<dbReference type="Pfam" id="PF06265">
    <property type="entry name" value="YutD-like"/>
    <property type="match status" value="1"/>
</dbReference>